<dbReference type="EMBL" id="LBSX01000002">
    <property type="protein sequence ID" value="KKQ28135.1"/>
    <property type="molecule type" value="Genomic_DNA"/>
</dbReference>
<name>A0A0G0GPR1_9BACT</name>
<accession>A0A0G0GPR1</accession>
<dbReference type="PANTHER" id="PTHR11060:SF0">
    <property type="entry name" value="PROTEIN MEMO1"/>
    <property type="match status" value="1"/>
</dbReference>
<dbReference type="CDD" id="cd07361">
    <property type="entry name" value="MEMO_like"/>
    <property type="match status" value="1"/>
</dbReference>
<comment type="caution">
    <text evidence="3">The sequence shown here is derived from an EMBL/GenBank/DDBJ whole genome shotgun (WGS) entry which is preliminary data.</text>
</comment>
<reference evidence="3 4" key="1">
    <citation type="journal article" date="2015" name="Nature">
        <title>rRNA introns, odd ribosomes, and small enigmatic genomes across a large radiation of phyla.</title>
        <authorList>
            <person name="Brown C.T."/>
            <person name="Hug L.A."/>
            <person name="Thomas B.C."/>
            <person name="Sharon I."/>
            <person name="Castelle C.J."/>
            <person name="Singh A."/>
            <person name="Wilkins M.J."/>
            <person name="Williams K.H."/>
            <person name="Banfield J.F."/>
        </authorList>
    </citation>
    <scope>NUCLEOTIDE SEQUENCE [LARGE SCALE GENOMIC DNA]</scope>
</reference>
<comment type="similarity">
    <text evidence="1">Belongs to the MEMO1 family.</text>
</comment>
<dbReference type="Pfam" id="PF01875">
    <property type="entry name" value="Memo"/>
    <property type="match status" value="1"/>
</dbReference>
<evidence type="ECO:0000256" key="1">
    <source>
        <dbReference type="ARBA" id="ARBA00006315"/>
    </source>
</evidence>
<evidence type="ECO:0000313" key="4">
    <source>
        <dbReference type="Proteomes" id="UP000034849"/>
    </source>
</evidence>
<keyword evidence="2" id="KW-0812">Transmembrane</keyword>
<dbReference type="PANTHER" id="PTHR11060">
    <property type="entry name" value="PROTEIN MEMO1"/>
    <property type="match status" value="1"/>
</dbReference>
<proteinExistence type="inferred from homology"/>
<dbReference type="InterPro" id="IPR002737">
    <property type="entry name" value="MEMO1_fam"/>
</dbReference>
<dbReference type="Proteomes" id="UP000034849">
    <property type="component" value="Unassembled WGS sequence"/>
</dbReference>
<evidence type="ECO:0008006" key="5">
    <source>
        <dbReference type="Google" id="ProtNLM"/>
    </source>
</evidence>
<protein>
    <recommendedName>
        <fullName evidence="5">AmmeMemoRadiSam system protein B</fullName>
    </recommendedName>
</protein>
<dbReference type="STRING" id="1619046.US42_C0002G0090"/>
<evidence type="ECO:0000256" key="2">
    <source>
        <dbReference type="SAM" id="Phobius"/>
    </source>
</evidence>
<evidence type="ECO:0000313" key="3">
    <source>
        <dbReference type="EMBL" id="KKQ28135.1"/>
    </source>
</evidence>
<dbReference type="NCBIfam" id="TIGR04336">
    <property type="entry name" value="AmmeMemoSam_B"/>
    <property type="match status" value="1"/>
</dbReference>
<dbReference type="AlphaFoldDB" id="A0A0G0GPR1"/>
<keyword evidence="2" id="KW-0472">Membrane</keyword>
<sequence length="297" mass="33746">MKVKFIIFATVIVVIAVSICLVSKSSSKKYEMVSPISVSVLPEIKLKPMFYEENNFFSSIEKTKNIKVEKNIQAIVVPHHLLAGEYIAGLFKRASGENFSTIVVIGPNHENISQEILATTLASWQTPWGEVETDRGLVNNFLADFGEQTVFEAFQNEHSVGAMAPFIKYYFPEAKIVPVIINSYANIQDANKLSIWLNKNLPEHSLIVVSTDFSHYLDRVEADQNDLETQQWIGERNTEMIARLNNDYIDSPISLVTILLLAQKRNWQIEEIYHGNSFDFSLIKPSETTSYFGLVFR</sequence>
<dbReference type="Gene3D" id="3.40.830.10">
    <property type="entry name" value="LigB-like"/>
    <property type="match status" value="1"/>
</dbReference>
<feature type="transmembrane region" description="Helical" evidence="2">
    <location>
        <begin position="6"/>
        <end position="23"/>
    </location>
</feature>
<keyword evidence="2" id="KW-1133">Transmembrane helix</keyword>
<gene>
    <name evidence="3" type="ORF">US42_C0002G0090</name>
</gene>
<organism evidence="3 4">
    <name type="scientific">Candidatus Magasanikbacteria bacterium GW2011_GWC2_37_14</name>
    <dbReference type="NCBI Taxonomy" id="1619046"/>
    <lineage>
        <taxon>Bacteria</taxon>
        <taxon>Candidatus Magasanikiibacteriota</taxon>
    </lineage>
</organism>